<comment type="similarity">
    <text evidence="1">Belongs to the GTP cyclohydrolase I type 2/NIF3 family.</text>
</comment>
<gene>
    <name evidence="5" type="ORF">FYJ84_07530</name>
</gene>
<evidence type="ECO:0000313" key="6">
    <source>
        <dbReference type="Proteomes" id="UP000433181"/>
    </source>
</evidence>
<dbReference type="GO" id="GO:0046872">
    <property type="term" value="F:metal ion binding"/>
    <property type="evidence" value="ECO:0007669"/>
    <property type="project" value="UniProtKB-KW"/>
</dbReference>
<reference evidence="5 6" key="1">
    <citation type="submission" date="2019-08" db="EMBL/GenBank/DDBJ databases">
        <title>In-depth cultivation of the pig gut microbiome towards novel bacterial diversity and tailored functional studies.</title>
        <authorList>
            <person name="Wylensek D."/>
            <person name="Hitch T.C.A."/>
            <person name="Clavel T."/>
        </authorList>
    </citation>
    <scope>NUCLEOTIDE SEQUENCE [LARGE SCALE GENOMIC DNA]</scope>
    <source>
        <strain evidence="5 6">WCA-693-APC-5D-A</strain>
    </source>
</reference>
<dbReference type="AlphaFoldDB" id="A0A6I2UIM4"/>
<dbReference type="Proteomes" id="UP000433181">
    <property type="component" value="Unassembled WGS sequence"/>
</dbReference>
<dbReference type="FunFam" id="3.40.1390.30:FF:000001">
    <property type="entry name" value="GTP cyclohydrolase 1 type 2"/>
    <property type="match status" value="1"/>
</dbReference>
<protein>
    <recommendedName>
        <fullName evidence="2">GTP cyclohydrolase 1 type 2 homolog</fullName>
    </recommendedName>
</protein>
<dbReference type="Pfam" id="PF01784">
    <property type="entry name" value="DUF34_NIF3"/>
    <property type="match status" value="1"/>
</dbReference>
<evidence type="ECO:0000256" key="4">
    <source>
        <dbReference type="PIRSR" id="PIRSR602678-1"/>
    </source>
</evidence>
<keyword evidence="6" id="KW-1185">Reference proteome</keyword>
<proteinExistence type="inferred from homology"/>
<dbReference type="InterPro" id="IPR036069">
    <property type="entry name" value="DUF34/NIF3_sf"/>
</dbReference>
<dbReference type="InterPro" id="IPR002678">
    <property type="entry name" value="DUF34/NIF3"/>
</dbReference>
<feature type="binding site" evidence="4">
    <location>
        <position position="65"/>
    </location>
    <ligand>
        <name>a divalent metal cation</name>
        <dbReference type="ChEBI" id="CHEBI:60240"/>
        <label>1</label>
    </ligand>
</feature>
<dbReference type="PANTHER" id="PTHR13799">
    <property type="entry name" value="NGG1 INTERACTING FACTOR 3"/>
    <property type="match status" value="1"/>
</dbReference>
<dbReference type="NCBIfam" id="TIGR00486">
    <property type="entry name" value="YbgI_SA1388"/>
    <property type="match status" value="1"/>
</dbReference>
<dbReference type="GeneID" id="96778765"/>
<dbReference type="GO" id="GO:0005737">
    <property type="term" value="C:cytoplasm"/>
    <property type="evidence" value="ECO:0007669"/>
    <property type="project" value="TreeGrafter"/>
</dbReference>
<accession>A0A6I2UIM4</accession>
<name>A0A6I2UIM4_9FIRM</name>
<dbReference type="SUPFAM" id="SSF102705">
    <property type="entry name" value="NIF3 (NGG1p interacting factor 3)-like"/>
    <property type="match status" value="1"/>
</dbReference>
<feature type="binding site" evidence="4">
    <location>
        <position position="228"/>
    </location>
    <ligand>
        <name>a divalent metal cation</name>
        <dbReference type="ChEBI" id="CHEBI:60240"/>
        <label>1</label>
    </ligand>
</feature>
<feature type="binding site" evidence="4">
    <location>
        <position position="224"/>
    </location>
    <ligand>
        <name>a divalent metal cation</name>
        <dbReference type="ChEBI" id="CHEBI:60240"/>
        <label>1</label>
    </ligand>
</feature>
<dbReference type="Gene3D" id="3.40.1390.30">
    <property type="entry name" value="NIF3 (NGG1p interacting factor 3)-like"/>
    <property type="match status" value="2"/>
</dbReference>
<evidence type="ECO:0000256" key="3">
    <source>
        <dbReference type="ARBA" id="ARBA00022723"/>
    </source>
</evidence>
<feature type="binding site" evidence="4">
    <location>
        <position position="64"/>
    </location>
    <ligand>
        <name>a divalent metal cation</name>
        <dbReference type="ChEBI" id="CHEBI:60240"/>
        <label>2</label>
    </ligand>
</feature>
<sequence>MKCQAVMDLIERLAPKRLAEKWDNPGLLVGSPLQEVGKVYVCLDVSLPAAEEAIAAGADMMVAHHPMIFNGLRHVRTDLYDGRLLQLLLSHNVAVYAAHTNLDIAQGGVNDVLAAAVGLERVEGFAVTDEASGACIGRMGYLPEKMPLADFARQVKSRLGAECVRVVQGNDRQVQKVALCSGAGADFIGKAAFKGADVYLTGDVKYHDAQKAVQQGINVIDAGHFATEFPVVKVLADYLRQESREMKKTLEVVTDTVSRDYFTNL</sequence>
<dbReference type="RefSeq" id="WP_154406987.1">
    <property type="nucleotide sequence ID" value="NZ_VUNR01000012.1"/>
</dbReference>
<keyword evidence="3 4" id="KW-0479">Metal-binding</keyword>
<evidence type="ECO:0000256" key="2">
    <source>
        <dbReference type="ARBA" id="ARBA00022112"/>
    </source>
</evidence>
<comment type="caution">
    <text evidence="5">The sequence shown here is derived from an EMBL/GenBank/DDBJ whole genome shotgun (WGS) entry which is preliminary data.</text>
</comment>
<evidence type="ECO:0000313" key="5">
    <source>
        <dbReference type="EMBL" id="MSU08832.1"/>
    </source>
</evidence>
<dbReference type="EMBL" id="VUNR01000012">
    <property type="protein sequence ID" value="MSU08832.1"/>
    <property type="molecule type" value="Genomic_DNA"/>
</dbReference>
<evidence type="ECO:0000256" key="1">
    <source>
        <dbReference type="ARBA" id="ARBA00006964"/>
    </source>
</evidence>
<feature type="binding site" evidence="4">
    <location>
        <position position="103"/>
    </location>
    <ligand>
        <name>a divalent metal cation</name>
        <dbReference type="ChEBI" id="CHEBI:60240"/>
        <label>1</label>
    </ligand>
</feature>
<dbReference type="PANTHER" id="PTHR13799:SF14">
    <property type="entry name" value="GTP CYCLOHYDROLASE 1 TYPE 2 HOMOLOG"/>
    <property type="match status" value="1"/>
</dbReference>
<organism evidence="5 6">
    <name type="scientific">Anaerovibrio slackiae</name>
    <dbReference type="NCBI Taxonomy" id="2652309"/>
    <lineage>
        <taxon>Bacteria</taxon>
        <taxon>Bacillati</taxon>
        <taxon>Bacillota</taxon>
        <taxon>Negativicutes</taxon>
        <taxon>Selenomonadales</taxon>
        <taxon>Selenomonadaceae</taxon>
        <taxon>Anaerovibrio</taxon>
    </lineage>
</organism>